<dbReference type="Proteomes" id="UP000095597">
    <property type="component" value="Unassembled WGS sequence"/>
</dbReference>
<dbReference type="OrthoDB" id="9938076at2"/>
<organism evidence="1 2">
    <name type="scientific">Dorea longicatena</name>
    <dbReference type="NCBI Taxonomy" id="88431"/>
    <lineage>
        <taxon>Bacteria</taxon>
        <taxon>Bacillati</taxon>
        <taxon>Bacillota</taxon>
        <taxon>Clostridia</taxon>
        <taxon>Lachnospirales</taxon>
        <taxon>Lachnospiraceae</taxon>
        <taxon>Dorea</taxon>
    </lineage>
</organism>
<name>A0A173RAX2_9FIRM</name>
<sequence>MKYLFESKKALDMYYELIKDLGVDAEPNEQNDCVYITEKFMSECFKVYLSKYTS</sequence>
<dbReference type="RefSeq" id="WP_155515125.1">
    <property type="nucleotide sequence ID" value="NZ_CYXO01000002.1"/>
</dbReference>
<evidence type="ECO:0000313" key="1">
    <source>
        <dbReference type="EMBL" id="CUM75144.1"/>
    </source>
</evidence>
<reference evidence="1 2" key="1">
    <citation type="submission" date="2015-09" db="EMBL/GenBank/DDBJ databases">
        <authorList>
            <consortium name="Pathogen Informatics"/>
        </authorList>
    </citation>
    <scope>NUCLEOTIDE SEQUENCE [LARGE SCALE GENOMIC DNA]</scope>
    <source>
        <strain evidence="1 2">2789STDY5834961</strain>
    </source>
</reference>
<protein>
    <submittedName>
        <fullName evidence="1">Uncharacterized protein</fullName>
    </submittedName>
</protein>
<dbReference type="EMBL" id="CYXO01000002">
    <property type="protein sequence ID" value="CUM75144.1"/>
    <property type="molecule type" value="Genomic_DNA"/>
</dbReference>
<proteinExistence type="predicted"/>
<gene>
    <name evidence="1" type="ORF">ERS852573_00351</name>
</gene>
<accession>A0A173RAX2</accession>
<dbReference type="AlphaFoldDB" id="A0A173RAX2"/>
<evidence type="ECO:0000313" key="2">
    <source>
        <dbReference type="Proteomes" id="UP000095597"/>
    </source>
</evidence>